<reference evidence="3 4" key="1">
    <citation type="journal article" date="2012" name="Genome Biol.">
        <title>Genome and low-iron response of an oceanic diatom adapted to chronic iron limitation.</title>
        <authorList>
            <person name="Lommer M."/>
            <person name="Specht M."/>
            <person name="Roy A.S."/>
            <person name="Kraemer L."/>
            <person name="Andreson R."/>
            <person name="Gutowska M.A."/>
            <person name="Wolf J."/>
            <person name="Bergner S.V."/>
            <person name="Schilhabel M.B."/>
            <person name="Klostermeier U.C."/>
            <person name="Beiko R.G."/>
            <person name="Rosenstiel P."/>
            <person name="Hippler M."/>
            <person name="Laroche J."/>
        </authorList>
    </citation>
    <scope>NUCLEOTIDE SEQUENCE [LARGE SCALE GENOMIC DNA]</scope>
    <source>
        <strain evidence="3 4">CCMP1005</strain>
    </source>
</reference>
<evidence type="ECO:0000313" key="4">
    <source>
        <dbReference type="Proteomes" id="UP000266841"/>
    </source>
</evidence>
<dbReference type="OMA" id="YCFANEN"/>
<organism evidence="3 4">
    <name type="scientific">Thalassiosira oceanica</name>
    <name type="common">Marine diatom</name>
    <dbReference type="NCBI Taxonomy" id="159749"/>
    <lineage>
        <taxon>Eukaryota</taxon>
        <taxon>Sar</taxon>
        <taxon>Stramenopiles</taxon>
        <taxon>Ochrophyta</taxon>
        <taxon>Bacillariophyta</taxon>
        <taxon>Coscinodiscophyceae</taxon>
        <taxon>Thalassiosirophycidae</taxon>
        <taxon>Thalassiosirales</taxon>
        <taxon>Thalassiosiraceae</taxon>
        <taxon>Thalassiosira</taxon>
    </lineage>
</organism>
<keyword evidence="2" id="KW-0812">Transmembrane</keyword>
<dbReference type="Proteomes" id="UP000266841">
    <property type="component" value="Unassembled WGS sequence"/>
</dbReference>
<feature type="region of interest" description="Disordered" evidence="1">
    <location>
        <begin position="743"/>
        <end position="821"/>
    </location>
</feature>
<evidence type="ECO:0008006" key="5">
    <source>
        <dbReference type="Google" id="ProtNLM"/>
    </source>
</evidence>
<feature type="compositionally biased region" description="Low complexity" evidence="1">
    <location>
        <begin position="801"/>
        <end position="812"/>
    </location>
</feature>
<sequence>MRLATDVAVGLSAVASNVLTGRPERIKQRTPRIISRGVLELDKPARRQLQAAAAGTDGADAKCDGAFLKCILSETCRGCFASMQENDVDWANVVPDTPCQDVLGFLVASGHCTDVRHGGVEEQDTFCSAFDSCVVWDDDEDSSSSSSTTSAAKKQGETADKAGDSIDIDCTTLTECKWDGMHEHFLSDGVCHDSLPGCYNSKACNYDGGDCCQVTDTCEYPGGSVYGECGQDGYACRDPSSTYCQPSLARASKEFCSHEDEEAGEENANFDDDEFKKSDAVVPQCSPGQSVYRLIQFDSWGDGWDSTVMTMKEKGAQESVYSGGLQFGAQGTVFLCLSSKEPKCYEVKVENGVWGNEISWEIRPENSGAPVLAAGGSPTDCTVPLGGAVADCENTCDSKRPETEIGDPNYKSYKDMEACIEKKCLIQVGACAQDASCSECMQESSPDYCFANENFDVLIDCTMCSCTEERPAYCDAKTTGSAAATGSNAASHEGNMKVKPAEPISGSITGGTRICSPEQTLSGTGALVKYADCAHVDQMMAMVTEFDNDNFGMLDVFEDCAHTYNYEPAHGGKKALDCMNILHSLIINDDLEGGGGVAPHSTNAKGEKLPQNIANAVSGLAHNLYYDAESFCDCTSSVNSLTPLCSSFTNFKTLLYESVDACKSLDQIDCSAWEEFYTPCKENLIAKFESIDFENVNQCEYVQASCGGVGAFPAFRRMDCGKEIAKAAWDFHIGYSRGCLKSSSESTPSSPSSSSIPMNPSPTPKSVPMPQPLPSIPSKEKKAYTPYHSKDSGATDEKKPYYSPSYSSPDSSTEGSTTKAKKTHHYVRNSLLVLVLAGVGLFVYRKRRENFNYARFRQLREARNYTGGVNTEYTGVSMSESCSFEPPTLPPTPSANMI</sequence>
<feature type="compositionally biased region" description="Low complexity" evidence="1">
    <location>
        <begin position="743"/>
        <end position="758"/>
    </location>
</feature>
<evidence type="ECO:0000256" key="1">
    <source>
        <dbReference type="SAM" id="MobiDB-lite"/>
    </source>
</evidence>
<comment type="caution">
    <text evidence="3">The sequence shown here is derived from an EMBL/GenBank/DDBJ whole genome shotgun (WGS) entry which is preliminary data.</text>
</comment>
<evidence type="ECO:0000256" key="2">
    <source>
        <dbReference type="SAM" id="Phobius"/>
    </source>
</evidence>
<keyword evidence="2" id="KW-1133">Transmembrane helix</keyword>
<dbReference type="OrthoDB" id="191722at2759"/>
<dbReference type="eggNOG" id="ENOG502S7PP">
    <property type="taxonomic scope" value="Eukaryota"/>
</dbReference>
<evidence type="ECO:0000313" key="3">
    <source>
        <dbReference type="EMBL" id="EJK47968.1"/>
    </source>
</evidence>
<feature type="compositionally biased region" description="Basic and acidic residues" evidence="1">
    <location>
        <begin position="778"/>
        <end position="800"/>
    </location>
</feature>
<feature type="transmembrane region" description="Helical" evidence="2">
    <location>
        <begin position="826"/>
        <end position="844"/>
    </location>
</feature>
<dbReference type="EMBL" id="AGNL01046424">
    <property type="protein sequence ID" value="EJK47968.1"/>
    <property type="molecule type" value="Genomic_DNA"/>
</dbReference>
<protein>
    <recommendedName>
        <fullName evidence="5">LNR domain-containing protein</fullName>
    </recommendedName>
</protein>
<gene>
    <name evidence="3" type="ORF">THAOC_33275</name>
</gene>
<feature type="compositionally biased region" description="Pro residues" evidence="1">
    <location>
        <begin position="759"/>
        <end position="775"/>
    </location>
</feature>
<keyword evidence="4" id="KW-1185">Reference proteome</keyword>
<proteinExistence type="predicted"/>
<keyword evidence="2" id="KW-0472">Membrane</keyword>
<dbReference type="AlphaFoldDB" id="K0R4F3"/>
<name>K0R4F3_THAOC</name>
<accession>K0R4F3</accession>